<gene>
    <name evidence="2" type="ORF">DX932_11885</name>
</gene>
<comment type="caution">
    <text evidence="2">The sequence shown here is derived from an EMBL/GenBank/DDBJ whole genome shotgun (WGS) entry which is preliminary data.</text>
</comment>
<accession>A0A9W7Q6N7</accession>
<dbReference type="EMBL" id="QSMZ01000007">
    <property type="protein sequence ID" value="KAA6469855.1"/>
    <property type="molecule type" value="Genomic_DNA"/>
</dbReference>
<keyword evidence="1" id="KW-0472">Membrane</keyword>
<proteinExistence type="predicted"/>
<organism evidence="2 3">
    <name type="scientific">Bacillus cereus</name>
    <dbReference type="NCBI Taxonomy" id="1396"/>
    <lineage>
        <taxon>Bacteria</taxon>
        <taxon>Bacillati</taxon>
        <taxon>Bacillota</taxon>
        <taxon>Bacilli</taxon>
        <taxon>Bacillales</taxon>
        <taxon>Bacillaceae</taxon>
        <taxon>Bacillus</taxon>
        <taxon>Bacillus cereus group</taxon>
    </lineage>
</organism>
<evidence type="ECO:0000313" key="3">
    <source>
        <dbReference type="Proteomes" id="UP000323321"/>
    </source>
</evidence>
<feature type="transmembrane region" description="Helical" evidence="1">
    <location>
        <begin position="30"/>
        <end position="51"/>
    </location>
</feature>
<sequence length="433" mass="51773">MSTLISYFIVFIVISLLLVFVSFKLKKVNLGWIFICCIMLLLGGLIFWLYIGKFEFINDVELFRTLVPMCALVITTTSVIITVQSTNKTALANKETKTETTIMNMIKLNNDIIKDIDKEIFPKVLKQINEEFIDYNFMLRRGREFIRSFFKENQQELLSIINSINLASYDEQLRGTLEYHREKYIKAITKRERRYLHKFWFTVNEMSVGYQTELSKNNKQNILRDPFTSILVQDTDFYKKIKHEYAYKQRVLTHPVQYKEMRIVCDTIFDKYYHELGHFFRNTHRIIKIINSNFEYSDRRKSEYIGILRAQLSEEILLIIFYNAIYSRRGIGLGRELIGNNFFGNDKDFPYYVNSNDPKARKNFQEPQHFRFYSIILPAMDIEIMSTILTTQKKKKVEKLRKEFSDENLIEEFERIYNDNISENFKKSFKRTS</sequence>
<feature type="transmembrane region" description="Helical" evidence="1">
    <location>
        <begin position="6"/>
        <end position="23"/>
    </location>
</feature>
<keyword evidence="1" id="KW-1133">Transmembrane helix</keyword>
<keyword evidence="1" id="KW-0812">Transmembrane</keyword>
<dbReference type="Pfam" id="PF16872">
    <property type="entry name" value="putAbiC"/>
    <property type="match status" value="1"/>
</dbReference>
<dbReference type="AlphaFoldDB" id="A0A9W7Q6N7"/>
<feature type="transmembrane region" description="Helical" evidence="1">
    <location>
        <begin position="63"/>
        <end position="83"/>
    </location>
</feature>
<evidence type="ECO:0000256" key="1">
    <source>
        <dbReference type="SAM" id="Phobius"/>
    </source>
</evidence>
<reference evidence="2 3" key="1">
    <citation type="submission" date="2018-08" db="EMBL/GenBank/DDBJ databases">
        <title>Bacillus phenotypic plasticity.</title>
        <authorList>
            <person name="Hurtado E."/>
        </authorList>
    </citation>
    <scope>NUCLEOTIDE SEQUENCE [LARGE SCALE GENOMIC DNA]</scope>
    <source>
        <strain evidence="2 3">111b</strain>
    </source>
</reference>
<dbReference type="RefSeq" id="WP_150158203.1">
    <property type="nucleotide sequence ID" value="NZ_QSMZ01000007.1"/>
</dbReference>
<protein>
    <submittedName>
        <fullName evidence="2">Uncharacterized protein</fullName>
    </submittedName>
</protein>
<name>A0A9W7Q6N7_BACCE</name>
<evidence type="ECO:0000313" key="2">
    <source>
        <dbReference type="EMBL" id="KAA6469855.1"/>
    </source>
</evidence>
<dbReference type="Proteomes" id="UP000323321">
    <property type="component" value="Unassembled WGS sequence"/>
</dbReference>
<dbReference type="InterPro" id="IPR031709">
    <property type="entry name" value="PutAbiC"/>
</dbReference>